<sequence length="90" mass="10263">MNILSNIITFIIFSMLGLCIGIKNNKKLNWHKEILFVVLAIIGSYVGINTNVISILGFNLPLNVILFSVFMFIFIGRLISRTSFLRRKTN</sequence>
<keyword evidence="1" id="KW-0812">Transmembrane</keyword>
<comment type="caution">
    <text evidence="2">The sequence shown here is derived from an EMBL/GenBank/DDBJ whole genome shotgun (WGS) entry which is preliminary data.</text>
</comment>
<gene>
    <name evidence="2" type="ORF">GCM10008906_11900</name>
</gene>
<feature type="transmembrane region" description="Helical" evidence="1">
    <location>
        <begin position="6"/>
        <end position="22"/>
    </location>
</feature>
<dbReference type="EMBL" id="BAAACG010000006">
    <property type="protein sequence ID" value="GAA0736633.1"/>
    <property type="molecule type" value="Genomic_DNA"/>
</dbReference>
<name>A0ABP3UK11_9CLOT</name>
<feature type="transmembrane region" description="Helical" evidence="1">
    <location>
        <begin position="34"/>
        <end position="56"/>
    </location>
</feature>
<keyword evidence="1" id="KW-1133">Transmembrane helix</keyword>
<dbReference type="Proteomes" id="UP001501510">
    <property type="component" value="Unassembled WGS sequence"/>
</dbReference>
<reference evidence="3" key="1">
    <citation type="journal article" date="2019" name="Int. J. Syst. Evol. Microbiol.">
        <title>The Global Catalogue of Microorganisms (GCM) 10K type strain sequencing project: providing services to taxonomists for standard genome sequencing and annotation.</title>
        <authorList>
            <consortium name="The Broad Institute Genomics Platform"/>
            <consortium name="The Broad Institute Genome Sequencing Center for Infectious Disease"/>
            <person name="Wu L."/>
            <person name="Ma J."/>
        </authorList>
    </citation>
    <scope>NUCLEOTIDE SEQUENCE [LARGE SCALE GENOMIC DNA]</scope>
    <source>
        <strain evidence="3">JCM 1407</strain>
    </source>
</reference>
<evidence type="ECO:0000313" key="3">
    <source>
        <dbReference type="Proteomes" id="UP001501510"/>
    </source>
</evidence>
<proteinExistence type="predicted"/>
<dbReference type="RefSeq" id="WP_343759828.1">
    <property type="nucleotide sequence ID" value="NZ_BAAACG010000006.1"/>
</dbReference>
<keyword evidence="1" id="KW-0472">Membrane</keyword>
<organism evidence="2 3">
    <name type="scientific">Clostridium oceanicum</name>
    <dbReference type="NCBI Taxonomy" id="1543"/>
    <lineage>
        <taxon>Bacteria</taxon>
        <taxon>Bacillati</taxon>
        <taxon>Bacillota</taxon>
        <taxon>Clostridia</taxon>
        <taxon>Eubacteriales</taxon>
        <taxon>Clostridiaceae</taxon>
        <taxon>Clostridium</taxon>
    </lineage>
</organism>
<feature type="transmembrane region" description="Helical" evidence="1">
    <location>
        <begin position="62"/>
        <end position="80"/>
    </location>
</feature>
<evidence type="ECO:0000313" key="2">
    <source>
        <dbReference type="EMBL" id="GAA0736633.1"/>
    </source>
</evidence>
<protein>
    <recommendedName>
        <fullName evidence="4">DUF340 domain-containing protein</fullName>
    </recommendedName>
</protein>
<evidence type="ECO:0000256" key="1">
    <source>
        <dbReference type="SAM" id="Phobius"/>
    </source>
</evidence>
<evidence type="ECO:0008006" key="4">
    <source>
        <dbReference type="Google" id="ProtNLM"/>
    </source>
</evidence>
<keyword evidence="3" id="KW-1185">Reference proteome</keyword>
<accession>A0ABP3UK11</accession>